<dbReference type="SUPFAM" id="SSF56784">
    <property type="entry name" value="HAD-like"/>
    <property type="match status" value="1"/>
</dbReference>
<dbReference type="PRINTS" id="PR00119">
    <property type="entry name" value="CATATPASE"/>
</dbReference>
<dbReference type="GO" id="GO:0005507">
    <property type="term" value="F:copper ion binding"/>
    <property type="evidence" value="ECO:0007669"/>
    <property type="project" value="InterPro"/>
</dbReference>
<dbReference type="GO" id="GO:0005802">
    <property type="term" value="C:trans-Golgi network"/>
    <property type="evidence" value="ECO:0007669"/>
    <property type="project" value="UniProtKB-ARBA"/>
</dbReference>
<keyword evidence="16 25" id="KW-1133">Transmembrane helix</keyword>
<dbReference type="SUPFAM" id="SSF81653">
    <property type="entry name" value="Calcium ATPase, transduction domain A"/>
    <property type="match status" value="1"/>
</dbReference>
<dbReference type="CDD" id="cd00371">
    <property type="entry name" value="HMA"/>
    <property type="match status" value="5"/>
</dbReference>
<dbReference type="GO" id="GO:0005770">
    <property type="term" value="C:late endosome"/>
    <property type="evidence" value="ECO:0007669"/>
    <property type="project" value="UniProtKB-SubCell"/>
</dbReference>
<evidence type="ECO:0000256" key="25">
    <source>
        <dbReference type="RuleBase" id="RU362081"/>
    </source>
</evidence>
<feature type="region of interest" description="Disordered" evidence="26">
    <location>
        <begin position="1101"/>
        <end position="1124"/>
    </location>
</feature>
<comment type="catalytic activity">
    <reaction evidence="21">
        <text>Cu(+)(in) + ATP + H2O = Cu(+)(out) + ADP + phosphate + H(+)</text>
        <dbReference type="Rhea" id="RHEA:25792"/>
        <dbReference type="ChEBI" id="CHEBI:15377"/>
        <dbReference type="ChEBI" id="CHEBI:15378"/>
        <dbReference type="ChEBI" id="CHEBI:30616"/>
        <dbReference type="ChEBI" id="CHEBI:43474"/>
        <dbReference type="ChEBI" id="CHEBI:49552"/>
        <dbReference type="ChEBI" id="CHEBI:456216"/>
        <dbReference type="EC" id="7.2.2.8"/>
    </reaction>
</comment>
<evidence type="ECO:0000256" key="4">
    <source>
        <dbReference type="ARBA" id="ARBA00012517"/>
    </source>
</evidence>
<feature type="domain" description="HMA" evidence="27">
    <location>
        <begin position="551"/>
        <end position="617"/>
    </location>
</feature>
<keyword evidence="18" id="KW-0333">Golgi apparatus</keyword>
<feature type="transmembrane region" description="Helical" evidence="25">
    <location>
        <begin position="745"/>
        <end position="766"/>
    </location>
</feature>
<dbReference type="CDD" id="cd02094">
    <property type="entry name" value="P-type_ATPase_Cu-like"/>
    <property type="match status" value="1"/>
</dbReference>
<dbReference type="PROSITE" id="PS01047">
    <property type="entry name" value="HMA_1"/>
    <property type="match status" value="5"/>
</dbReference>
<evidence type="ECO:0000256" key="24">
    <source>
        <dbReference type="ARBA" id="ARBA00083608"/>
    </source>
</evidence>
<evidence type="ECO:0000256" key="22">
    <source>
        <dbReference type="ARBA" id="ARBA00065683"/>
    </source>
</evidence>
<dbReference type="Pfam" id="PF00702">
    <property type="entry name" value="Hydrolase"/>
    <property type="match status" value="1"/>
</dbReference>
<dbReference type="InterPro" id="IPR018303">
    <property type="entry name" value="ATPase_P-typ_P_site"/>
</dbReference>
<dbReference type="GO" id="GO:0005524">
    <property type="term" value="F:ATP binding"/>
    <property type="evidence" value="ECO:0007669"/>
    <property type="project" value="UniProtKB-UniRule"/>
</dbReference>
<dbReference type="Proteomes" id="UP001214576">
    <property type="component" value="Unassembled WGS sequence"/>
</dbReference>
<dbReference type="Gene3D" id="2.70.150.10">
    <property type="entry name" value="Calcium-transporting ATPase, cytoplasmic transduction domain A"/>
    <property type="match status" value="1"/>
</dbReference>
<feature type="transmembrane region" description="Helical" evidence="25">
    <location>
        <begin position="713"/>
        <end position="739"/>
    </location>
</feature>
<dbReference type="InterPro" id="IPR023299">
    <property type="entry name" value="ATPase_P-typ_cyto_dom_N"/>
</dbReference>
<dbReference type="Pfam" id="PF00403">
    <property type="entry name" value="HMA"/>
    <property type="match status" value="5"/>
</dbReference>
<dbReference type="SUPFAM" id="SSF55008">
    <property type="entry name" value="HMA, heavy metal-associated domain"/>
    <property type="match status" value="6"/>
</dbReference>
<feature type="transmembrane region" description="Helical" evidence="25">
    <location>
        <begin position="1324"/>
        <end position="1346"/>
    </location>
</feature>
<evidence type="ECO:0000256" key="8">
    <source>
        <dbReference type="ARBA" id="ARBA00022723"/>
    </source>
</evidence>
<dbReference type="GO" id="GO:0016887">
    <property type="term" value="F:ATP hydrolysis activity"/>
    <property type="evidence" value="ECO:0007669"/>
    <property type="project" value="InterPro"/>
</dbReference>
<dbReference type="InterPro" id="IPR006121">
    <property type="entry name" value="HMA_dom"/>
</dbReference>
<dbReference type="Gene3D" id="3.30.70.100">
    <property type="match status" value="6"/>
</dbReference>
<evidence type="ECO:0000256" key="14">
    <source>
        <dbReference type="ARBA" id="ARBA00022842"/>
    </source>
</evidence>
<keyword evidence="17" id="KW-0186">Copper</keyword>
<keyword evidence="20 25" id="KW-0472">Membrane</keyword>
<comment type="subunit">
    <text evidence="22">Monomer. Interacts with COMMD1/MURR1. Interacts with DCTN4, in a copper-dependent manner. Interacts with ATOX1. Interacts (via C-terminus) with ZBTB16/PLZF.</text>
</comment>
<dbReference type="NCBIfam" id="TIGR01494">
    <property type="entry name" value="ATPase_P-type"/>
    <property type="match status" value="2"/>
</dbReference>
<evidence type="ECO:0000256" key="1">
    <source>
        <dbReference type="ARBA" id="ARBA00004166"/>
    </source>
</evidence>
<accession>A0AAD4U597</accession>
<feature type="compositionally biased region" description="Polar residues" evidence="26">
    <location>
        <begin position="326"/>
        <end position="336"/>
    </location>
</feature>
<feature type="transmembrane region" description="Helical" evidence="25">
    <location>
        <begin position="956"/>
        <end position="976"/>
    </location>
</feature>
<dbReference type="InterPro" id="IPR027256">
    <property type="entry name" value="P-typ_ATPase_IB"/>
</dbReference>
<keyword evidence="12" id="KW-0187">Copper transport</keyword>
<feature type="region of interest" description="Disordered" evidence="26">
    <location>
        <begin position="319"/>
        <end position="340"/>
    </location>
</feature>
<dbReference type="FunFam" id="2.70.150.10:FF:000002">
    <property type="entry name" value="Copper-transporting ATPase 1, putative"/>
    <property type="match status" value="1"/>
</dbReference>
<dbReference type="InterPro" id="IPR036412">
    <property type="entry name" value="HAD-like_sf"/>
</dbReference>
<evidence type="ECO:0000256" key="9">
    <source>
        <dbReference type="ARBA" id="ARBA00022737"/>
    </source>
</evidence>
<dbReference type="InterPro" id="IPR059000">
    <property type="entry name" value="ATPase_P-type_domA"/>
</dbReference>
<feature type="region of interest" description="Disordered" evidence="26">
    <location>
        <begin position="1"/>
        <end position="23"/>
    </location>
</feature>
<dbReference type="NCBIfam" id="TIGR01525">
    <property type="entry name" value="ATPase-IB_hvy"/>
    <property type="match status" value="1"/>
</dbReference>
<protein>
    <recommendedName>
        <fullName evidence="23">Copper-transporting ATPase 2</fullName>
        <ecNumber evidence="4">7.2.2.8</ecNumber>
    </recommendedName>
    <alternativeName>
        <fullName evidence="24">Copper pump 2</fullName>
    </alternativeName>
</protein>
<dbReference type="SUPFAM" id="SSF81665">
    <property type="entry name" value="Calcium ATPase, transmembrane domain M"/>
    <property type="match status" value="1"/>
</dbReference>
<dbReference type="PROSITE" id="PS50846">
    <property type="entry name" value="HMA_2"/>
    <property type="match status" value="5"/>
</dbReference>
<comment type="caution">
    <text evidence="28">The sequence shown here is derived from an EMBL/GenBank/DDBJ whole genome shotgun (WGS) entry which is preliminary data.</text>
</comment>
<dbReference type="InterPro" id="IPR044492">
    <property type="entry name" value="P_typ_ATPase_HD_dom"/>
</dbReference>
<evidence type="ECO:0000256" key="7">
    <source>
        <dbReference type="ARBA" id="ARBA00022692"/>
    </source>
</evidence>
<dbReference type="Gene3D" id="3.40.1110.10">
    <property type="entry name" value="Calcium-transporting ATPase, cytoplasmic domain N"/>
    <property type="match status" value="1"/>
</dbReference>
<dbReference type="FunFam" id="3.30.70.100:FF:000009">
    <property type="entry name" value="ATPase copper transporting beta"/>
    <property type="match status" value="1"/>
</dbReference>
<evidence type="ECO:0000256" key="17">
    <source>
        <dbReference type="ARBA" id="ARBA00023008"/>
    </source>
</evidence>
<evidence type="ECO:0000256" key="6">
    <source>
        <dbReference type="ARBA" id="ARBA00022553"/>
    </source>
</evidence>
<feature type="compositionally biased region" description="Acidic residues" evidence="26">
    <location>
        <begin position="51"/>
        <end position="63"/>
    </location>
</feature>
<dbReference type="SFLD" id="SFLDS00003">
    <property type="entry name" value="Haloacid_Dehalogenase"/>
    <property type="match status" value="1"/>
</dbReference>
<evidence type="ECO:0000256" key="23">
    <source>
        <dbReference type="ARBA" id="ARBA00074947"/>
    </source>
</evidence>
<keyword evidence="10 25" id="KW-0547">Nucleotide-binding</keyword>
<dbReference type="InterPro" id="IPR001757">
    <property type="entry name" value="P_typ_ATPase"/>
</dbReference>
<evidence type="ECO:0000256" key="18">
    <source>
        <dbReference type="ARBA" id="ARBA00023034"/>
    </source>
</evidence>
<dbReference type="FunFam" id="3.40.50.1000:FF:000144">
    <property type="entry name" value="copper-transporting ATPase 1 isoform X2"/>
    <property type="match status" value="1"/>
</dbReference>
<proteinExistence type="inferred from homology"/>
<evidence type="ECO:0000256" key="13">
    <source>
        <dbReference type="ARBA" id="ARBA00022840"/>
    </source>
</evidence>
<sequence>MERAGDQTPGNPEPSSLATLGDPQVTLLTVHKRWSFKRSPGTGGSSRPVISEEECPPPSEEGEFSQKVLNGSEEISSKQTRHARPVAVSPIMVSFPAETFTPSTVEKHFTKILSKLFQPAMKQSFAFDNNGYEDDLDGVCPSQTAAGTISIVGMTCQSCVKSIEGRVSSLKGIVSIKVSLEQGSAEVRYVPSVVSLMQICHQIEDMGFQASVAEGKATSWASRVSPTSEAVVKLRVEGMTCQSCVSSIEGKIGKLQGVMRVRVSLSNQEAVITYQPYLIQPQDLRDHITDMGFEAVIKNKVAPVSLGPIDVRRLQSTLSAAPPAPVNQNDNNSETPGGQGVPLHLRVDGMHCKSCVLNIEDNIGQLPGVQSIHVSLESRTARVQYNPSLVSPGALQRAIEALPPGNFKVSFPNGAEGSGPDSRTPPAPSAPCTMMLAIAGMTCKSCVQSIEGLISQRVGVHQISVFLAEGAAVVLYDPSRTHPEELRAAVEDMGFEASILAGILSVLVALMAGKAEVKYNPEAIQPLEIAKLVQDLGFEAAVMEDYTGSDGDLELMITGMTCASCVHNIESKLRRTEGITYASVALATSKAHVKFDPEIIGPRDIVKLIEEIGFRASLAQRIPNAHHLDHKVEIKQWKNSFLCSLVFGIPVMGLMIYMLIPSHEPQSSVLDHNVVPGLSILNLIFFILCTFVQFLGGWYFYVQAYKSLRHGMANMDVLIVLATSIAYVYSLVILVVAVAEKAERSPVTFFDTPPMLFVFIALGRWLEHVVKSKTSEALARLMSLQATEATVVTLGEDNVIIREEQVPMELVQRGDIIKVVPGGKFPVDGKVLEGNTMADESLITGEAMPVTKKPGSMVIAGSMNAHGSVLITATHVGNDTTLAQIVKLVEEAQMSKAPIQQLADRFSGYFVPFIIIISTVTLVVWIVIGFIDFGVVQKYFPAPSKGISQAEVVLRFAFQTSITVLCIACPCSLGLATPTAVMVGTGVAAQNGILIKGGKPLEMAHKIKTVMFDKTGTITHGVPKVSRVLLLVDLATLPLRKVLAVVGTAEASSEHPLGVAVTRYCKEELGTETLGCCMDFQAVPGCGISCKVSSVESILAQGERPQGPPTAHQNRVGSEPSETGTCLSVSSELEVTDAATQTFSVLIGNREWMRRNGLTVTSDVRDAMTDHETKGQTAILVAIDGVLCGMIAVADSVKQEAALAVHTLKSMGVDVVLITGDNRKTARAIATQVGINKVFAEVLPSHKVAKVQELQNQGKRVAMVGDGVNDSPALAQADVGIAIGTGTDVAIEAADVVLIRNDLLDVVASIHLSRRTVWRIRLNLVLALIYNLIGIPVAAGVFIPIGVVLQPWMGSAAMAASSVSVVLSSLQLKCYRKPDLARYEAQAHGHMKPLSASQVSVRVGMDDRRRDSPRASAWDQVSYVSQVSLSPLKSDKLSRHSGAADDRGDKWSLLLNDRDEEQGI</sequence>
<dbReference type="GO" id="GO:0140581">
    <property type="term" value="F:P-type monovalent copper transporter activity"/>
    <property type="evidence" value="ECO:0007669"/>
    <property type="project" value="UniProtKB-EC"/>
</dbReference>
<feature type="compositionally biased region" description="Basic and acidic residues" evidence="26">
    <location>
        <begin position="1434"/>
        <end position="1450"/>
    </location>
</feature>
<feature type="transmembrane region" description="Helical" evidence="25">
    <location>
        <begin position="680"/>
        <end position="701"/>
    </location>
</feature>
<evidence type="ECO:0000256" key="11">
    <source>
        <dbReference type="ARBA" id="ARBA00022753"/>
    </source>
</evidence>
<evidence type="ECO:0000256" key="19">
    <source>
        <dbReference type="ARBA" id="ARBA00023065"/>
    </source>
</evidence>
<dbReference type="EC" id="7.2.2.8" evidence="4"/>
<keyword evidence="15" id="KW-1278">Translocase</keyword>
<dbReference type="PANTHER" id="PTHR46594">
    <property type="entry name" value="P-TYPE CATION-TRANSPORTING ATPASE"/>
    <property type="match status" value="1"/>
</dbReference>
<comment type="subcellular location">
    <subcellularLocation>
        <location evidence="1">Golgi apparatus</location>
        <location evidence="1">trans-Golgi network membrane</location>
        <topology evidence="1">Multi-pass membrane protein</topology>
    </subcellularLocation>
    <subcellularLocation>
        <location evidence="2">Late endosome</location>
    </subcellularLocation>
    <subcellularLocation>
        <location evidence="25">Membrane</location>
    </subcellularLocation>
</comment>
<dbReference type="Gene3D" id="3.40.50.1000">
    <property type="entry name" value="HAD superfamily/HAD-like"/>
    <property type="match status" value="1"/>
</dbReference>
<keyword evidence="14" id="KW-0460">Magnesium</keyword>
<keyword evidence="13 25" id="KW-0067">ATP-binding</keyword>
<feature type="region of interest" description="Disordered" evidence="26">
    <location>
        <begin position="1434"/>
        <end position="1464"/>
    </location>
</feature>
<feature type="domain" description="HMA" evidence="27">
    <location>
        <begin position="145"/>
        <end position="211"/>
    </location>
</feature>
<dbReference type="FunFam" id="3.40.50.1000:FF:000092">
    <property type="entry name" value="copper-transporting ATPase 1 isoform X2"/>
    <property type="match status" value="1"/>
</dbReference>
<keyword evidence="8 25" id="KW-0479">Metal-binding</keyword>
<evidence type="ECO:0000256" key="3">
    <source>
        <dbReference type="ARBA" id="ARBA00006024"/>
    </source>
</evidence>
<feature type="transmembrane region" description="Helical" evidence="25">
    <location>
        <begin position="493"/>
        <end position="512"/>
    </location>
</feature>
<feature type="transmembrane region" description="Helical" evidence="25">
    <location>
        <begin position="641"/>
        <end position="660"/>
    </location>
</feature>
<dbReference type="EMBL" id="JAKZEL010000012">
    <property type="protein sequence ID" value="KAI4538726.1"/>
    <property type="molecule type" value="Genomic_DNA"/>
</dbReference>
<evidence type="ECO:0000256" key="5">
    <source>
        <dbReference type="ARBA" id="ARBA00022448"/>
    </source>
</evidence>
<feature type="domain" description="HMA" evidence="27">
    <location>
        <begin position="432"/>
        <end position="498"/>
    </location>
</feature>
<evidence type="ECO:0000313" key="29">
    <source>
        <dbReference type="Proteomes" id="UP001214576"/>
    </source>
</evidence>
<feature type="domain" description="HMA" evidence="27">
    <location>
        <begin position="230"/>
        <end position="296"/>
    </location>
</feature>
<evidence type="ECO:0000256" key="20">
    <source>
        <dbReference type="ARBA" id="ARBA00023136"/>
    </source>
</evidence>
<dbReference type="Pfam" id="PF00122">
    <property type="entry name" value="E1-E2_ATPase"/>
    <property type="match status" value="1"/>
</dbReference>
<evidence type="ECO:0000256" key="26">
    <source>
        <dbReference type="SAM" id="MobiDB-lite"/>
    </source>
</evidence>
<dbReference type="PROSITE" id="PS00154">
    <property type="entry name" value="ATPASE_E1_E2"/>
    <property type="match status" value="1"/>
</dbReference>
<gene>
    <name evidence="28" type="ORF">MG293_010993</name>
</gene>
<dbReference type="FunFam" id="3.30.70.100:FF:000001">
    <property type="entry name" value="ATPase copper transporting beta"/>
    <property type="match status" value="4"/>
</dbReference>
<dbReference type="FunFam" id="3.40.1110.10:FF:000015">
    <property type="entry name" value="ATPase copper transporting beta"/>
    <property type="match status" value="1"/>
</dbReference>
<dbReference type="GO" id="GO:0016020">
    <property type="term" value="C:membrane"/>
    <property type="evidence" value="ECO:0007669"/>
    <property type="project" value="UniProtKB-SubCell"/>
</dbReference>
<evidence type="ECO:0000256" key="15">
    <source>
        <dbReference type="ARBA" id="ARBA00022967"/>
    </source>
</evidence>
<keyword evidence="7 25" id="KW-0812">Transmembrane</keyword>
<keyword evidence="5" id="KW-0813">Transport</keyword>
<dbReference type="InterPro" id="IPR006122">
    <property type="entry name" value="HMA_Cu_ion-bd"/>
</dbReference>
<evidence type="ECO:0000256" key="16">
    <source>
        <dbReference type="ARBA" id="ARBA00022989"/>
    </source>
</evidence>
<dbReference type="InterPro" id="IPR008250">
    <property type="entry name" value="ATPase_P-typ_transduc_dom_A_sf"/>
</dbReference>
<organism evidence="28 29">
    <name type="scientific">Ovis ammon polii</name>
    <dbReference type="NCBI Taxonomy" id="230172"/>
    <lineage>
        <taxon>Eukaryota</taxon>
        <taxon>Metazoa</taxon>
        <taxon>Chordata</taxon>
        <taxon>Craniata</taxon>
        <taxon>Vertebrata</taxon>
        <taxon>Euteleostomi</taxon>
        <taxon>Mammalia</taxon>
        <taxon>Eutheria</taxon>
        <taxon>Laurasiatheria</taxon>
        <taxon>Artiodactyla</taxon>
        <taxon>Ruminantia</taxon>
        <taxon>Pecora</taxon>
        <taxon>Bovidae</taxon>
        <taxon>Caprinae</taxon>
        <taxon>Ovis</taxon>
    </lineage>
</organism>
<dbReference type="InterPro" id="IPR023214">
    <property type="entry name" value="HAD_sf"/>
</dbReference>
<dbReference type="InterPro" id="IPR036163">
    <property type="entry name" value="HMA_dom_sf"/>
</dbReference>
<keyword evidence="29" id="KW-1185">Reference proteome</keyword>
<reference evidence="28" key="1">
    <citation type="submission" date="2022-03" db="EMBL/GenBank/DDBJ databases">
        <title>Genomic analyses of argali, domestic sheep and their hybrids provide insights into chromosomal evolution, heterosis and genetic basis of agronomic traits.</title>
        <authorList>
            <person name="Li M."/>
        </authorList>
    </citation>
    <scope>NUCLEOTIDE SEQUENCE</scope>
    <source>
        <strain evidence="28">CAU-MHL-2022a</strain>
        <tissue evidence="28">Skin</tissue>
    </source>
</reference>
<evidence type="ECO:0000256" key="10">
    <source>
        <dbReference type="ARBA" id="ARBA00022741"/>
    </source>
</evidence>
<evidence type="ECO:0000256" key="12">
    <source>
        <dbReference type="ARBA" id="ARBA00022796"/>
    </source>
</evidence>
<dbReference type="SFLD" id="SFLDF00027">
    <property type="entry name" value="p-type_atpase"/>
    <property type="match status" value="1"/>
</dbReference>
<dbReference type="NCBIfam" id="TIGR00003">
    <property type="entry name" value="copper ion binding protein"/>
    <property type="match status" value="5"/>
</dbReference>
<dbReference type="InterPro" id="IPR023298">
    <property type="entry name" value="ATPase_P-typ_TM_dom_sf"/>
</dbReference>
<dbReference type="PRINTS" id="PR00942">
    <property type="entry name" value="CUATPASEI"/>
</dbReference>
<keyword evidence="11" id="KW-0967">Endosome</keyword>
<keyword evidence="9" id="KW-0677">Repeat</keyword>
<comment type="similarity">
    <text evidence="3 25">Belongs to the cation transport ATPase (P-type) (TC 3.A.3) family. Type IB subfamily.</text>
</comment>
<evidence type="ECO:0000313" key="28">
    <source>
        <dbReference type="EMBL" id="KAI4538726.1"/>
    </source>
</evidence>
<evidence type="ECO:0000256" key="21">
    <source>
        <dbReference type="ARBA" id="ARBA00049289"/>
    </source>
</evidence>
<feature type="region of interest" description="Disordered" evidence="26">
    <location>
        <begin position="36"/>
        <end position="67"/>
    </location>
</feature>
<feature type="transmembrane region" description="Helical" evidence="25">
    <location>
        <begin position="1352"/>
        <end position="1372"/>
    </location>
</feature>
<feature type="transmembrane region" description="Helical" evidence="25">
    <location>
        <begin position="909"/>
        <end position="936"/>
    </location>
</feature>
<feature type="domain" description="HMA" evidence="27">
    <location>
        <begin position="341"/>
        <end position="407"/>
    </location>
</feature>
<name>A0AAD4U597_OVIAM</name>
<dbReference type="PANTHER" id="PTHR46594:SF8">
    <property type="entry name" value="P-TYPE CU(+) TRANSPORTER"/>
    <property type="match status" value="1"/>
</dbReference>
<keyword evidence="6" id="KW-0597">Phosphoprotein</keyword>
<dbReference type="SFLD" id="SFLDG00002">
    <property type="entry name" value="C1.7:_P-type_atpase_like"/>
    <property type="match status" value="1"/>
</dbReference>
<feature type="compositionally biased region" description="Polar residues" evidence="26">
    <location>
        <begin position="1111"/>
        <end position="1124"/>
    </location>
</feature>
<feature type="compositionally biased region" description="Polar residues" evidence="26">
    <location>
        <begin position="8"/>
        <end position="18"/>
    </location>
</feature>
<dbReference type="InterPro" id="IPR017969">
    <property type="entry name" value="Heavy-metal-associated_CS"/>
</dbReference>
<keyword evidence="19" id="KW-0406">Ion transport</keyword>
<evidence type="ECO:0000259" key="27">
    <source>
        <dbReference type="PROSITE" id="PS50846"/>
    </source>
</evidence>
<evidence type="ECO:0000256" key="2">
    <source>
        <dbReference type="ARBA" id="ARBA00004603"/>
    </source>
</evidence>